<organism evidence="1 2">
    <name type="scientific">Dictyobacter arantiisoli</name>
    <dbReference type="NCBI Taxonomy" id="2014874"/>
    <lineage>
        <taxon>Bacteria</taxon>
        <taxon>Bacillati</taxon>
        <taxon>Chloroflexota</taxon>
        <taxon>Ktedonobacteria</taxon>
        <taxon>Ktedonobacterales</taxon>
        <taxon>Dictyobacteraceae</taxon>
        <taxon>Dictyobacter</taxon>
    </lineage>
</organism>
<name>A0A5A5T953_9CHLR</name>
<dbReference type="Proteomes" id="UP000322530">
    <property type="component" value="Unassembled WGS sequence"/>
</dbReference>
<dbReference type="EMBL" id="BIXY01000017">
    <property type="protein sequence ID" value="GCF08020.1"/>
    <property type="molecule type" value="Genomic_DNA"/>
</dbReference>
<sequence length="49" mass="5539">MKIILGCTHNIIFIATLKRYSTKTPRGFKIVQSRGKKNGSLVLNYSLID</sequence>
<protein>
    <submittedName>
        <fullName evidence="1">Uncharacterized protein</fullName>
    </submittedName>
</protein>
<evidence type="ECO:0000313" key="1">
    <source>
        <dbReference type="EMBL" id="GCF08020.1"/>
    </source>
</evidence>
<comment type="caution">
    <text evidence="1">The sequence shown here is derived from an EMBL/GenBank/DDBJ whole genome shotgun (WGS) entry which is preliminary data.</text>
</comment>
<dbReference type="AlphaFoldDB" id="A0A5A5T953"/>
<proteinExistence type="predicted"/>
<gene>
    <name evidence="1" type="ORF">KDI_15840</name>
</gene>
<accession>A0A5A5T953</accession>
<evidence type="ECO:0000313" key="2">
    <source>
        <dbReference type="Proteomes" id="UP000322530"/>
    </source>
</evidence>
<keyword evidence="2" id="KW-1185">Reference proteome</keyword>
<reference evidence="1 2" key="1">
    <citation type="submission" date="2019-01" db="EMBL/GenBank/DDBJ databases">
        <title>Draft genome sequence of Dictyobacter sp. Uno17.</title>
        <authorList>
            <person name="Wang C.M."/>
            <person name="Zheng Y."/>
            <person name="Sakai Y."/>
            <person name="Abe K."/>
            <person name="Yokota A."/>
            <person name="Yabe S."/>
        </authorList>
    </citation>
    <scope>NUCLEOTIDE SEQUENCE [LARGE SCALE GENOMIC DNA]</scope>
    <source>
        <strain evidence="1 2">Uno17</strain>
    </source>
</reference>